<evidence type="ECO:0000256" key="3">
    <source>
        <dbReference type="ARBA" id="ARBA00023015"/>
    </source>
</evidence>
<evidence type="ECO:0000313" key="9">
    <source>
        <dbReference type="Proteomes" id="UP000616839"/>
    </source>
</evidence>
<feature type="compositionally biased region" description="Basic and acidic residues" evidence="6">
    <location>
        <begin position="58"/>
        <end position="79"/>
    </location>
</feature>
<keyword evidence="1" id="KW-0547">Nucleotide-binding</keyword>
<dbReference type="PANTHER" id="PTHR32071">
    <property type="entry name" value="TRANSCRIPTIONAL REGULATORY PROTEIN"/>
    <property type="match status" value="1"/>
</dbReference>
<dbReference type="PROSITE" id="PS50045">
    <property type="entry name" value="SIGMA54_INTERACT_4"/>
    <property type="match status" value="1"/>
</dbReference>
<dbReference type="InterPro" id="IPR058031">
    <property type="entry name" value="AAA_lid_NorR"/>
</dbReference>
<sequence length="706" mass="77288">MGEDEVDHAPRVVALRGAVLLGVRARVHRDHLRAPDRPRRPVGSADLRRYARRRPRSSHSETVRGPGERENRSLDREHGSAYREVRSWRAWTHGRGGRLGADVERSAQEPVRLPDQEEVAESRVRFLTADTDAPRAVRDPILASWQRSHEFHVAADNIRLPYLGDPEQDTWFSRSAAPVLRTLSEQLKGQSVSVILTDQSGLVLERLTGDGDLERHLDQVLLAPGFSYSEEFVGTNGIGTALEMGGPAHVFGHEHYAEHLEDLACAGVPIHHPISGRLVGAVDLTCWRKDAGALLLTLAKTTAEQIRQAMLANAGASQIALFQEYLRTCHRRSDVVFALSNDVVMLNDHARTLLDPADQATLLAQATEASSSPVAGRDSVFDVELSSGRSVRLHCRPVGAGDRPDGVVAHLSLDPESPRSRTRVPAPRMSLPGLVGTAPVWRHACEEVERALRSGDWVALEGEPGVGKTALLRAVQLRRQPVGRLTELDAASAATVPGWLAGVRDAANDADVLVLRHVDDLRPALLRGVLSALHAASGPRAGRGPLWVAMTMRAAPDVGDLQDLLRLFPTTVEVPPLRLHLEDLQLLVPFFLARLGRGGNLVCSHEAMRLLMRMAWPGNVGQVHELLRDIVRHRRTGSIAPEDLPPEAHTVSRRVLTSLESMERDAIVRSLADAHGNKARAAQALGMSRATIYRKIHDYGIVAPAR</sequence>
<dbReference type="PANTHER" id="PTHR32071:SF122">
    <property type="entry name" value="SIGMA FACTOR"/>
    <property type="match status" value="1"/>
</dbReference>
<accession>A0A927K797</accession>
<dbReference type="Proteomes" id="UP000616839">
    <property type="component" value="Unassembled WGS sequence"/>
</dbReference>
<evidence type="ECO:0000313" key="8">
    <source>
        <dbReference type="EMBL" id="MBD8870308.1"/>
    </source>
</evidence>
<name>A0A927K797_9ACTN</name>
<comment type="caution">
    <text evidence="8">The sequence shown here is derived from an EMBL/GenBank/DDBJ whole genome shotgun (WGS) entry which is preliminary data.</text>
</comment>
<evidence type="ECO:0000256" key="1">
    <source>
        <dbReference type="ARBA" id="ARBA00022741"/>
    </source>
</evidence>
<evidence type="ECO:0000256" key="2">
    <source>
        <dbReference type="ARBA" id="ARBA00022840"/>
    </source>
</evidence>
<protein>
    <submittedName>
        <fullName evidence="8">GAF domain-containing protein</fullName>
    </submittedName>
</protein>
<keyword evidence="9" id="KW-1185">Reference proteome</keyword>
<feature type="compositionally biased region" description="Basic and acidic residues" evidence="6">
    <location>
        <begin position="101"/>
        <end position="115"/>
    </location>
</feature>
<dbReference type="Gene3D" id="3.40.50.300">
    <property type="entry name" value="P-loop containing nucleotide triphosphate hydrolases"/>
    <property type="match status" value="1"/>
</dbReference>
<keyword evidence="3" id="KW-0805">Transcription regulation</keyword>
<dbReference type="InterPro" id="IPR027417">
    <property type="entry name" value="P-loop_NTPase"/>
</dbReference>
<dbReference type="SUPFAM" id="SSF46689">
    <property type="entry name" value="Homeodomain-like"/>
    <property type="match status" value="1"/>
</dbReference>
<keyword evidence="4" id="KW-0238">DNA-binding</keyword>
<reference evidence="8" key="1">
    <citation type="submission" date="2020-09" db="EMBL/GenBank/DDBJ databases">
        <title>Nocardioides sp. strain MJB4 16S ribosomal RNA gene Genome sequencing and assembly.</title>
        <authorList>
            <person name="Kim I."/>
        </authorList>
    </citation>
    <scope>NUCLEOTIDE SEQUENCE</scope>
    <source>
        <strain evidence="8">MJB4</strain>
    </source>
</reference>
<dbReference type="GO" id="GO:0006355">
    <property type="term" value="P:regulation of DNA-templated transcription"/>
    <property type="evidence" value="ECO:0007669"/>
    <property type="project" value="InterPro"/>
</dbReference>
<feature type="region of interest" description="Disordered" evidence="6">
    <location>
        <begin position="32"/>
        <end position="79"/>
    </location>
</feature>
<evidence type="ECO:0000256" key="5">
    <source>
        <dbReference type="ARBA" id="ARBA00023163"/>
    </source>
</evidence>
<keyword evidence="5" id="KW-0804">Transcription</keyword>
<evidence type="ECO:0000256" key="4">
    <source>
        <dbReference type="ARBA" id="ARBA00023125"/>
    </source>
</evidence>
<dbReference type="InterPro" id="IPR029016">
    <property type="entry name" value="GAF-like_dom_sf"/>
</dbReference>
<dbReference type="Pfam" id="PF25601">
    <property type="entry name" value="AAA_lid_14"/>
    <property type="match status" value="1"/>
</dbReference>
<dbReference type="Pfam" id="PF01590">
    <property type="entry name" value="GAF"/>
    <property type="match status" value="1"/>
</dbReference>
<evidence type="ECO:0000256" key="6">
    <source>
        <dbReference type="SAM" id="MobiDB-lite"/>
    </source>
</evidence>
<dbReference type="Gene3D" id="1.10.8.60">
    <property type="match status" value="1"/>
</dbReference>
<feature type="region of interest" description="Disordered" evidence="6">
    <location>
        <begin position="95"/>
        <end position="115"/>
    </location>
</feature>
<evidence type="ECO:0000259" key="7">
    <source>
        <dbReference type="PROSITE" id="PS50045"/>
    </source>
</evidence>
<dbReference type="GO" id="GO:0043565">
    <property type="term" value="F:sequence-specific DNA binding"/>
    <property type="evidence" value="ECO:0007669"/>
    <property type="project" value="InterPro"/>
</dbReference>
<dbReference type="SUPFAM" id="SSF52540">
    <property type="entry name" value="P-loop containing nucleoside triphosphate hydrolases"/>
    <property type="match status" value="1"/>
</dbReference>
<dbReference type="InterPro" id="IPR002197">
    <property type="entry name" value="HTH_Fis"/>
</dbReference>
<dbReference type="PRINTS" id="PR01590">
    <property type="entry name" value="HTHFIS"/>
</dbReference>
<feature type="domain" description="Sigma-54 factor interaction" evidence="7">
    <location>
        <begin position="434"/>
        <end position="632"/>
    </location>
</feature>
<proteinExistence type="predicted"/>
<gene>
    <name evidence="8" type="ORF">IE331_11795</name>
</gene>
<dbReference type="AlphaFoldDB" id="A0A927K797"/>
<dbReference type="EMBL" id="JACYXZ010000003">
    <property type="protein sequence ID" value="MBD8870308.1"/>
    <property type="molecule type" value="Genomic_DNA"/>
</dbReference>
<dbReference type="Gene3D" id="3.30.450.40">
    <property type="match status" value="1"/>
</dbReference>
<keyword evidence="2" id="KW-0067">ATP-binding</keyword>
<dbReference type="Gene3D" id="1.10.10.60">
    <property type="entry name" value="Homeodomain-like"/>
    <property type="match status" value="1"/>
</dbReference>
<dbReference type="GO" id="GO:0005524">
    <property type="term" value="F:ATP binding"/>
    <property type="evidence" value="ECO:0007669"/>
    <property type="project" value="UniProtKB-KW"/>
</dbReference>
<dbReference type="InterPro" id="IPR009057">
    <property type="entry name" value="Homeodomain-like_sf"/>
</dbReference>
<organism evidence="8 9">
    <name type="scientific">Nocardioides donggukensis</name>
    <dbReference type="NCBI Taxonomy" id="2774019"/>
    <lineage>
        <taxon>Bacteria</taxon>
        <taxon>Bacillati</taxon>
        <taxon>Actinomycetota</taxon>
        <taxon>Actinomycetes</taxon>
        <taxon>Propionibacteriales</taxon>
        <taxon>Nocardioidaceae</taxon>
        <taxon>Nocardioides</taxon>
    </lineage>
</organism>
<dbReference type="InterPro" id="IPR002078">
    <property type="entry name" value="Sigma_54_int"/>
</dbReference>
<dbReference type="InterPro" id="IPR003018">
    <property type="entry name" value="GAF"/>
</dbReference>
<dbReference type="Pfam" id="PF02954">
    <property type="entry name" value="HTH_8"/>
    <property type="match status" value="1"/>
</dbReference>